<name>A0A9P5U8A9_9AGAR</name>
<sequence>MYQVDNQRPLPLKLIRFIFEQVARDDVRSAARLARISHLVQHWIDPILYSDVVLLRQTACRSFLRTIETSKRGASYIVRSLCVSFNPLEVFVPKILLACPALVNLTIYVVHTSLTGVETHISSGNYEKLHFSLSRLRPSQVQMELAAVAGNVYYDPLLPFHKTLFQSTTHLVVIDPWELWTACNFGLLPALTHISFNLELRPFQVGKMSAVLHALDRVFERCARLKICIVRISRPGGVSKDYVQNTFPSVHDPRLVLLYDTEPLFNKSLRLASIWELAESITKERRGQNKKRTMIPEI</sequence>
<gene>
    <name evidence="1" type="ORF">BDP27DRAFT_661264</name>
</gene>
<dbReference type="AlphaFoldDB" id="A0A9P5U8A9"/>
<accession>A0A9P5U8A9</accession>
<comment type="caution">
    <text evidence="1">The sequence shown here is derived from an EMBL/GenBank/DDBJ whole genome shotgun (WGS) entry which is preliminary data.</text>
</comment>
<dbReference type="Proteomes" id="UP000772434">
    <property type="component" value="Unassembled WGS sequence"/>
</dbReference>
<proteinExistence type="predicted"/>
<organism evidence="1 2">
    <name type="scientific">Rhodocollybia butyracea</name>
    <dbReference type="NCBI Taxonomy" id="206335"/>
    <lineage>
        <taxon>Eukaryota</taxon>
        <taxon>Fungi</taxon>
        <taxon>Dikarya</taxon>
        <taxon>Basidiomycota</taxon>
        <taxon>Agaricomycotina</taxon>
        <taxon>Agaricomycetes</taxon>
        <taxon>Agaricomycetidae</taxon>
        <taxon>Agaricales</taxon>
        <taxon>Marasmiineae</taxon>
        <taxon>Omphalotaceae</taxon>
        <taxon>Rhodocollybia</taxon>
    </lineage>
</organism>
<keyword evidence="2" id="KW-1185">Reference proteome</keyword>
<reference evidence="1" key="1">
    <citation type="submission" date="2020-11" db="EMBL/GenBank/DDBJ databases">
        <authorList>
            <consortium name="DOE Joint Genome Institute"/>
            <person name="Ahrendt S."/>
            <person name="Riley R."/>
            <person name="Andreopoulos W."/>
            <person name="Labutti K."/>
            <person name="Pangilinan J."/>
            <person name="Ruiz-Duenas F.J."/>
            <person name="Barrasa J.M."/>
            <person name="Sanchez-Garcia M."/>
            <person name="Camarero S."/>
            <person name="Miyauchi S."/>
            <person name="Serrano A."/>
            <person name="Linde D."/>
            <person name="Babiker R."/>
            <person name="Drula E."/>
            <person name="Ayuso-Fernandez I."/>
            <person name="Pacheco R."/>
            <person name="Padilla G."/>
            <person name="Ferreira P."/>
            <person name="Barriuso J."/>
            <person name="Kellner H."/>
            <person name="Castanera R."/>
            <person name="Alfaro M."/>
            <person name="Ramirez L."/>
            <person name="Pisabarro A.G."/>
            <person name="Kuo A."/>
            <person name="Tritt A."/>
            <person name="Lipzen A."/>
            <person name="He G."/>
            <person name="Yan M."/>
            <person name="Ng V."/>
            <person name="Cullen D."/>
            <person name="Martin F."/>
            <person name="Rosso M.-N."/>
            <person name="Henrissat B."/>
            <person name="Hibbett D."/>
            <person name="Martinez A.T."/>
            <person name="Grigoriev I.V."/>
        </authorList>
    </citation>
    <scope>NUCLEOTIDE SEQUENCE</scope>
    <source>
        <strain evidence="1">AH 40177</strain>
    </source>
</reference>
<evidence type="ECO:0008006" key="3">
    <source>
        <dbReference type="Google" id="ProtNLM"/>
    </source>
</evidence>
<dbReference type="OrthoDB" id="2995911at2759"/>
<evidence type="ECO:0000313" key="2">
    <source>
        <dbReference type="Proteomes" id="UP000772434"/>
    </source>
</evidence>
<protein>
    <recommendedName>
        <fullName evidence="3">F-box domain-containing protein</fullName>
    </recommendedName>
</protein>
<dbReference type="EMBL" id="JADNRY010000046">
    <property type="protein sequence ID" value="KAF9069841.1"/>
    <property type="molecule type" value="Genomic_DNA"/>
</dbReference>
<evidence type="ECO:0000313" key="1">
    <source>
        <dbReference type="EMBL" id="KAF9069841.1"/>
    </source>
</evidence>